<reference evidence="2" key="1">
    <citation type="submission" date="2022-11" db="EMBL/GenBank/DDBJ databases">
        <authorList>
            <person name="Petersen C."/>
        </authorList>
    </citation>
    <scope>NUCLEOTIDE SEQUENCE</scope>
    <source>
        <strain evidence="2">IBT 22155</strain>
    </source>
</reference>
<sequence length="199" mass="21948">MIPIQSRLQEMALPKGSPPIACTDPAQPTFTWTSTASSIMSSPFAPPPTPCDSLLDIRPRKSSFSSEMAAAYAFPSWPNRPALSSNDSYANAYLSDDDLLWMPENSAVEQAVKEATQDSVDSITTEQQLLRLRAIREQEDRANFLAKVEAHARATKALRSAKQAAVTERETNSKRKKRRVVPTPKPKRRAHSASKVSGH</sequence>
<evidence type="ECO:0000313" key="3">
    <source>
        <dbReference type="Proteomes" id="UP001149079"/>
    </source>
</evidence>
<gene>
    <name evidence="2" type="ORF">N7515_009706</name>
</gene>
<reference evidence="2" key="2">
    <citation type="journal article" date="2023" name="IMA Fungus">
        <title>Comparative genomic study of the Penicillium genus elucidates a diverse pangenome and 15 lateral gene transfer events.</title>
        <authorList>
            <person name="Petersen C."/>
            <person name="Sorensen T."/>
            <person name="Nielsen M.R."/>
            <person name="Sondergaard T.E."/>
            <person name="Sorensen J.L."/>
            <person name="Fitzpatrick D.A."/>
            <person name="Frisvad J.C."/>
            <person name="Nielsen K.L."/>
        </authorList>
    </citation>
    <scope>NUCLEOTIDE SEQUENCE</scope>
    <source>
        <strain evidence="2">IBT 22155</strain>
    </source>
</reference>
<feature type="region of interest" description="Disordered" evidence="1">
    <location>
        <begin position="37"/>
        <end position="56"/>
    </location>
</feature>
<accession>A0A9W9GGZ5</accession>
<dbReference type="RefSeq" id="XP_056516822.1">
    <property type="nucleotide sequence ID" value="XM_056670449.1"/>
</dbReference>
<organism evidence="2 3">
    <name type="scientific">Penicillium bovifimosum</name>
    <dbReference type="NCBI Taxonomy" id="126998"/>
    <lineage>
        <taxon>Eukaryota</taxon>
        <taxon>Fungi</taxon>
        <taxon>Dikarya</taxon>
        <taxon>Ascomycota</taxon>
        <taxon>Pezizomycotina</taxon>
        <taxon>Eurotiomycetes</taxon>
        <taxon>Eurotiomycetidae</taxon>
        <taxon>Eurotiales</taxon>
        <taxon>Aspergillaceae</taxon>
        <taxon>Penicillium</taxon>
    </lineage>
</organism>
<comment type="caution">
    <text evidence="2">The sequence shown here is derived from an EMBL/GenBank/DDBJ whole genome shotgun (WGS) entry which is preliminary data.</text>
</comment>
<name>A0A9W9GGZ5_9EURO</name>
<feature type="region of interest" description="Disordered" evidence="1">
    <location>
        <begin position="156"/>
        <end position="199"/>
    </location>
</feature>
<dbReference type="GeneID" id="81409620"/>
<protein>
    <submittedName>
        <fullName evidence="2">Uncharacterized protein</fullName>
    </submittedName>
</protein>
<evidence type="ECO:0000313" key="2">
    <source>
        <dbReference type="EMBL" id="KAJ5120318.1"/>
    </source>
</evidence>
<dbReference type="EMBL" id="JAPQKL010000008">
    <property type="protein sequence ID" value="KAJ5120318.1"/>
    <property type="molecule type" value="Genomic_DNA"/>
</dbReference>
<dbReference type="Proteomes" id="UP001149079">
    <property type="component" value="Unassembled WGS sequence"/>
</dbReference>
<evidence type="ECO:0000256" key="1">
    <source>
        <dbReference type="SAM" id="MobiDB-lite"/>
    </source>
</evidence>
<keyword evidence="3" id="KW-1185">Reference proteome</keyword>
<proteinExistence type="predicted"/>
<dbReference type="OrthoDB" id="5294241at2759"/>
<feature type="compositionally biased region" description="Basic residues" evidence="1">
    <location>
        <begin position="174"/>
        <end position="199"/>
    </location>
</feature>
<dbReference type="AlphaFoldDB" id="A0A9W9GGZ5"/>